<protein>
    <submittedName>
        <fullName evidence="2">Uncharacterized protein</fullName>
    </submittedName>
</protein>
<reference evidence="2" key="1">
    <citation type="submission" date="2021-08" db="EMBL/GenBank/DDBJ databases">
        <title>DNA methylation of m4C regulates biosynthesis of daptomycin in Streptomyces roseosporus L30.</title>
        <authorList>
            <person name="Fang J.-L."/>
        </authorList>
    </citation>
    <scope>NUCLEOTIDE SEQUENCE</scope>
    <source>
        <strain evidence="2">L30</strain>
    </source>
</reference>
<dbReference type="RefSeq" id="WP_245231927.1">
    <property type="nucleotide sequence ID" value="NZ_CP098609.1"/>
</dbReference>
<gene>
    <name evidence="2" type="ORF">K7395_09035</name>
</gene>
<feature type="region of interest" description="Disordered" evidence="1">
    <location>
        <begin position="172"/>
        <end position="216"/>
    </location>
</feature>
<accession>A0ABY4URK6</accession>
<feature type="region of interest" description="Disordered" evidence="1">
    <location>
        <begin position="360"/>
        <end position="403"/>
    </location>
</feature>
<proteinExistence type="predicted"/>
<evidence type="ECO:0000313" key="3">
    <source>
        <dbReference type="Proteomes" id="UP001056079"/>
    </source>
</evidence>
<evidence type="ECO:0000256" key="1">
    <source>
        <dbReference type="SAM" id="MobiDB-lite"/>
    </source>
</evidence>
<dbReference type="Proteomes" id="UP001056079">
    <property type="component" value="Chromosome"/>
</dbReference>
<dbReference type="EMBL" id="CP098609">
    <property type="protein sequence ID" value="USC46871.1"/>
    <property type="molecule type" value="Genomic_DNA"/>
</dbReference>
<evidence type="ECO:0000313" key="2">
    <source>
        <dbReference type="EMBL" id="USC46871.1"/>
    </source>
</evidence>
<name>A0ABY4URK6_STRFL</name>
<feature type="compositionally biased region" description="Low complexity" evidence="1">
    <location>
        <begin position="360"/>
        <end position="372"/>
    </location>
</feature>
<keyword evidence="3" id="KW-1185">Reference proteome</keyword>
<sequence length="613" mass="65646">MHHPRRGSAVVRLVEACRPLTARVVADPEPSGPPSPLRTAKVAWADIAPGATHHLVLQDDVTPCPDFARQLTAAVAERPDDALALYTNWNSPHNSYLVRCAAVAGQSWAPLGHHEWVPTLGLVLPADAARRLAAYLAAFPDDLRDDDELVVRFCAQEGRPVTATVPHLLEHGSGPSVAGNGAHGPRHATVPAGASPPPPSHWRRPGPRTFPPRTGAPHEAYAVELRDSRCSFRLLRPEAGEPLEHPFGWDWADWAQLVGVDPARVRRDLAGLERGEPLRGPVLAETAAAAWLLGYDVARTDWPAPPGPVRTGDRSEALKSWIRSGLAPDDRMALDPQASRALAREAEKALDLGLRAGSSAAGIRSSAGTGTSPRTGDSTDAEDFDDTESRARSTRSHRAGHTVPPAVRDAVADLAVREAAVLANPALAAPRTQVLVRPCPACGTRPDESVLRSLRSRHTANGALTYRPVGRETPDPDLAVERAPVGGRSAVLELLACERPTTRGLTALAHGAGDHPPTLYRTRGAALLRLRQSDRAPSPDDLPELAAREADWWDSAAWTRARGTGILPVSCTAADSRPGPSSFVACPAADSPMWRQLADLYRTVRLDTVERKL</sequence>
<organism evidence="2 3">
    <name type="scientific">Streptomyces filamentosus</name>
    <name type="common">Streptomyces roseosporus</name>
    <dbReference type="NCBI Taxonomy" id="67294"/>
    <lineage>
        <taxon>Bacteria</taxon>
        <taxon>Bacillati</taxon>
        <taxon>Actinomycetota</taxon>
        <taxon>Actinomycetes</taxon>
        <taxon>Kitasatosporales</taxon>
        <taxon>Streptomycetaceae</taxon>
        <taxon>Streptomyces</taxon>
    </lineage>
</organism>